<evidence type="ECO:0000313" key="5">
    <source>
        <dbReference type="EMBL" id="RHK93282.1"/>
    </source>
</evidence>
<dbReference type="InterPro" id="IPR025164">
    <property type="entry name" value="Toastrack_DUF4097"/>
</dbReference>
<gene>
    <name evidence="5" type="ORF">DW040_14320</name>
    <name evidence="4" type="ORF">DWZ12_11360</name>
    <name evidence="3" type="ORF">ERS852394_02101</name>
</gene>
<feature type="domain" description="DUF4097" evidence="2">
    <location>
        <begin position="69"/>
        <end position="310"/>
    </location>
</feature>
<dbReference type="Proteomes" id="UP000095409">
    <property type="component" value="Unassembled WGS sequence"/>
</dbReference>
<dbReference type="Proteomes" id="UP000284267">
    <property type="component" value="Unassembled WGS sequence"/>
</dbReference>
<evidence type="ECO:0000313" key="6">
    <source>
        <dbReference type="Proteomes" id="UP000095409"/>
    </source>
</evidence>
<evidence type="ECO:0000313" key="4">
    <source>
        <dbReference type="EMBL" id="RGQ03914.1"/>
    </source>
</evidence>
<reference evidence="7 8" key="2">
    <citation type="submission" date="2018-08" db="EMBL/GenBank/DDBJ databases">
        <title>A genome reference for cultivated species of the human gut microbiota.</title>
        <authorList>
            <person name="Zou Y."/>
            <person name="Xue W."/>
            <person name="Luo G."/>
        </authorList>
    </citation>
    <scope>NUCLEOTIDE SEQUENCE [LARGE SCALE GENOMIC DNA]</scope>
    <source>
        <strain evidence="4 7">AF29-2BH</strain>
        <strain evidence="5 8">AF39-4</strain>
    </source>
</reference>
<name>A0A174EPJ2_9FIRM</name>
<evidence type="ECO:0000259" key="2">
    <source>
        <dbReference type="Pfam" id="PF13349"/>
    </source>
</evidence>
<dbReference type="RefSeq" id="WP_055066240.1">
    <property type="nucleotide sequence ID" value="NZ_CABJDZ010000007.1"/>
</dbReference>
<accession>A0A174EPJ2</accession>
<dbReference type="EMBL" id="QROE01000007">
    <property type="protein sequence ID" value="RHK93282.1"/>
    <property type="molecule type" value="Genomic_DNA"/>
</dbReference>
<dbReference type="EMBL" id="CYZD01000010">
    <property type="protein sequence ID" value="CUO40032.1"/>
    <property type="molecule type" value="Genomic_DNA"/>
</dbReference>
<dbReference type="Proteomes" id="UP000283585">
    <property type="component" value="Unassembled WGS sequence"/>
</dbReference>
<proteinExistence type="predicted"/>
<dbReference type="AlphaFoldDB" id="A0A174EPJ2"/>
<dbReference type="EMBL" id="QRSS01000013">
    <property type="protein sequence ID" value="RGQ03914.1"/>
    <property type="molecule type" value="Genomic_DNA"/>
</dbReference>
<evidence type="ECO:0000256" key="1">
    <source>
        <dbReference type="SAM" id="MobiDB-lite"/>
    </source>
</evidence>
<evidence type="ECO:0000313" key="8">
    <source>
        <dbReference type="Proteomes" id="UP000284267"/>
    </source>
</evidence>
<feature type="region of interest" description="Disordered" evidence="1">
    <location>
        <begin position="271"/>
        <end position="313"/>
    </location>
</feature>
<evidence type="ECO:0000313" key="3">
    <source>
        <dbReference type="EMBL" id="CUO40032.1"/>
    </source>
</evidence>
<organism evidence="3 6">
    <name type="scientific">Blautia obeum</name>
    <dbReference type="NCBI Taxonomy" id="40520"/>
    <lineage>
        <taxon>Bacteria</taxon>
        <taxon>Bacillati</taxon>
        <taxon>Bacillota</taxon>
        <taxon>Clostridia</taxon>
        <taxon>Lachnospirales</taxon>
        <taxon>Lachnospiraceae</taxon>
        <taxon>Blautia</taxon>
    </lineage>
</organism>
<protein>
    <recommendedName>
        <fullName evidence="2">DUF4097 domain-containing protein</fullName>
    </recommendedName>
</protein>
<feature type="compositionally biased region" description="Polar residues" evidence="1">
    <location>
        <begin position="288"/>
        <end position="299"/>
    </location>
</feature>
<reference evidence="3 6" key="1">
    <citation type="submission" date="2015-09" db="EMBL/GenBank/DDBJ databases">
        <authorList>
            <consortium name="Pathogen Informatics"/>
        </authorList>
    </citation>
    <scope>NUCLEOTIDE SEQUENCE [LARGE SCALE GENOMIC DNA]</scope>
    <source>
        <strain evidence="3 6">2789STDY5608837</strain>
    </source>
</reference>
<dbReference type="Pfam" id="PF13349">
    <property type="entry name" value="DUF4097"/>
    <property type="match status" value="1"/>
</dbReference>
<evidence type="ECO:0000313" key="7">
    <source>
        <dbReference type="Proteomes" id="UP000283585"/>
    </source>
</evidence>
<sequence>MKKTNKRLLVAGGILCAIGVLFLGVGVASGGKNYVKTADLNRISGNAMMDSSDSHVILSKTKINSFSSVNVDLRNLDLDVKESDDENFYIAYNIETNKGMLPLSYQVQDDTLNLVEKKGNESYSYIHIDINFLQEMLGQSHVIENSNKVTVYIPKENDMSSFSCKMGYGDLDIESLNAKQAVIQNDDGDVKIVRGRFKNLELKDDLGDLKIKDVIFANSQIEMADGDIQAENVTFTGKNEIRSSLGDITLSIPEKTLADLSVEAEASEINIPEELGKVMTDEDDEQSVDSGNKAQNSLEIKSEDGDITIKAAK</sequence>